<reference evidence="2" key="3">
    <citation type="submission" date="2021-05" db="UniProtKB">
        <authorList>
            <consortium name="EnsemblPlants"/>
        </authorList>
    </citation>
    <scope>IDENTIFICATION</scope>
    <source>
        <strain evidence="2">cv. B73</strain>
    </source>
</reference>
<dbReference type="Proteomes" id="UP000007305">
    <property type="component" value="Chromosome 1"/>
</dbReference>
<evidence type="ECO:0000313" key="2">
    <source>
        <dbReference type="EnsemblPlants" id="Zm00001eb035570_P001"/>
    </source>
</evidence>
<feature type="region of interest" description="Disordered" evidence="1">
    <location>
        <begin position="163"/>
        <end position="193"/>
    </location>
</feature>
<dbReference type="AlphaFoldDB" id="A0A804LTL0"/>
<protein>
    <submittedName>
        <fullName evidence="2">Uncharacterized protein</fullName>
    </submittedName>
</protein>
<proteinExistence type="predicted"/>
<dbReference type="InParanoid" id="A0A804LTL0"/>
<evidence type="ECO:0000256" key="1">
    <source>
        <dbReference type="SAM" id="MobiDB-lite"/>
    </source>
</evidence>
<dbReference type="EnsemblPlants" id="Zm00001eb035570_T001">
    <property type="protein sequence ID" value="Zm00001eb035570_P001"/>
    <property type="gene ID" value="Zm00001eb035570"/>
</dbReference>
<dbReference type="Gramene" id="Zm00001eb035570_T001">
    <property type="protein sequence ID" value="Zm00001eb035570_P001"/>
    <property type="gene ID" value="Zm00001eb035570"/>
</dbReference>
<reference evidence="3" key="1">
    <citation type="submission" date="2015-12" db="EMBL/GenBank/DDBJ databases">
        <title>Update maize B73 reference genome by single molecule sequencing technologies.</title>
        <authorList>
            <consortium name="Maize Genome Sequencing Project"/>
            <person name="Ware D."/>
        </authorList>
    </citation>
    <scope>NUCLEOTIDE SEQUENCE [LARGE SCALE GENOMIC DNA]</scope>
    <source>
        <strain evidence="3">cv. B73</strain>
    </source>
</reference>
<keyword evidence="3" id="KW-1185">Reference proteome</keyword>
<accession>A0A804LTL0</accession>
<organism evidence="2 3">
    <name type="scientific">Zea mays</name>
    <name type="common">Maize</name>
    <dbReference type="NCBI Taxonomy" id="4577"/>
    <lineage>
        <taxon>Eukaryota</taxon>
        <taxon>Viridiplantae</taxon>
        <taxon>Streptophyta</taxon>
        <taxon>Embryophyta</taxon>
        <taxon>Tracheophyta</taxon>
        <taxon>Spermatophyta</taxon>
        <taxon>Magnoliopsida</taxon>
        <taxon>Liliopsida</taxon>
        <taxon>Poales</taxon>
        <taxon>Poaceae</taxon>
        <taxon>PACMAD clade</taxon>
        <taxon>Panicoideae</taxon>
        <taxon>Andropogonodae</taxon>
        <taxon>Andropogoneae</taxon>
        <taxon>Tripsacinae</taxon>
        <taxon>Zea</taxon>
    </lineage>
</organism>
<feature type="compositionally biased region" description="Basic residues" evidence="1">
    <location>
        <begin position="184"/>
        <end position="193"/>
    </location>
</feature>
<name>A0A804LTL0_MAIZE</name>
<sequence length="193" mass="21092">MDLEQTRATTMTRSRFSALWEGDALVHPASWAQDEARLHACMYTCNTIRIQKKRWSGGEEIVFVTDSLAGGAAAVHPAAGLRLDVVLLALAEVAEHPPRAAARSAPAYAFFLGTNRFTARQETHAAASALPRPALLSEVRNTVLRPMTDLGAVDGKRRQLGLLPRDGRASDDLAAVPPRTPAPWHRRPGRCRR</sequence>
<evidence type="ECO:0000313" key="3">
    <source>
        <dbReference type="Proteomes" id="UP000007305"/>
    </source>
</evidence>
<reference evidence="2" key="2">
    <citation type="submission" date="2019-07" db="EMBL/GenBank/DDBJ databases">
        <authorList>
            <person name="Seetharam A."/>
            <person name="Woodhouse M."/>
            <person name="Cannon E."/>
        </authorList>
    </citation>
    <scope>NUCLEOTIDE SEQUENCE [LARGE SCALE GENOMIC DNA]</scope>
    <source>
        <strain evidence="2">cv. B73</strain>
    </source>
</reference>